<reference evidence="3" key="1">
    <citation type="submission" date="2017-02" db="UniProtKB">
        <authorList>
            <consortium name="WormBaseParasite"/>
        </authorList>
    </citation>
    <scope>IDENTIFICATION</scope>
</reference>
<dbReference type="Gene3D" id="3.90.550.10">
    <property type="entry name" value="Spore Coat Polysaccharide Biosynthesis Protein SpsA, Chain A"/>
    <property type="match status" value="1"/>
</dbReference>
<sequence length="235" mass="27326">MMIDADNGVINPNRFIEEFILEDKDLIFYDRIYDNEVAAGSYIAKQWADMDDRPLPKLGDTDNIAIHTILLYTTNINPDQCGGLWWNAKNFTDIFAYIACIRILLGKDLSWKKRIAILPKRTAWVRDSWLTDSKWCENDFIIHGWKQSYMNKERLYRRKKWTCPFVSAAVNLSLCTQESYVLNWPYRADLKKKCSVIDKHLHSEVTAAVSQILVYDKLALSYLNKNPSVNSSSTQ</sequence>
<keyword evidence="2" id="KW-1185">Reference proteome</keyword>
<evidence type="ECO:0000313" key="2">
    <source>
        <dbReference type="Proteomes" id="UP000274131"/>
    </source>
</evidence>
<dbReference type="Proteomes" id="UP000274131">
    <property type="component" value="Unassembled WGS sequence"/>
</dbReference>
<proteinExistence type="predicted"/>
<evidence type="ECO:0000313" key="3">
    <source>
        <dbReference type="WBParaSite" id="EVEC_0000072801-mRNA-1"/>
    </source>
</evidence>
<organism evidence="3">
    <name type="scientific">Enterobius vermicularis</name>
    <name type="common">Human pinworm</name>
    <dbReference type="NCBI Taxonomy" id="51028"/>
    <lineage>
        <taxon>Eukaryota</taxon>
        <taxon>Metazoa</taxon>
        <taxon>Ecdysozoa</taxon>
        <taxon>Nematoda</taxon>
        <taxon>Chromadorea</taxon>
        <taxon>Rhabditida</taxon>
        <taxon>Spirurina</taxon>
        <taxon>Oxyuridomorpha</taxon>
        <taxon>Oxyuroidea</taxon>
        <taxon>Oxyuridae</taxon>
        <taxon>Enterobius</taxon>
    </lineage>
</organism>
<dbReference type="PANTHER" id="PTHR31562">
    <property type="entry name" value="PROTEIN CBG18972"/>
    <property type="match status" value="1"/>
</dbReference>
<protein>
    <submittedName>
        <fullName evidence="3">Glycosyltransferase family 2 protein</fullName>
    </submittedName>
</protein>
<dbReference type="EMBL" id="UXUI01000847">
    <property type="protein sequence ID" value="VDD85339.1"/>
    <property type="molecule type" value="Genomic_DNA"/>
</dbReference>
<gene>
    <name evidence="1" type="ORF">EVEC_LOCUS482</name>
</gene>
<reference evidence="1 2" key="2">
    <citation type="submission" date="2018-10" db="EMBL/GenBank/DDBJ databases">
        <authorList>
            <consortium name="Pathogen Informatics"/>
        </authorList>
    </citation>
    <scope>NUCLEOTIDE SEQUENCE [LARGE SCALE GENOMIC DNA]</scope>
</reference>
<dbReference type="PANTHER" id="PTHR31562:SF9">
    <property type="entry name" value="GLYCOSYLTRANSFERASE FAMILY 8 PROTEIN"/>
    <property type="match status" value="1"/>
</dbReference>
<dbReference type="InterPro" id="IPR004988">
    <property type="entry name" value="DUF273"/>
</dbReference>
<dbReference type="InterPro" id="IPR029044">
    <property type="entry name" value="Nucleotide-diphossugar_trans"/>
</dbReference>
<dbReference type="OrthoDB" id="407658at2759"/>
<dbReference type="Pfam" id="PF03314">
    <property type="entry name" value="DUF273"/>
    <property type="match status" value="1"/>
</dbReference>
<evidence type="ECO:0000313" key="1">
    <source>
        <dbReference type="EMBL" id="VDD85339.1"/>
    </source>
</evidence>
<dbReference type="WBParaSite" id="EVEC_0000072801-mRNA-1">
    <property type="protein sequence ID" value="EVEC_0000072801-mRNA-1"/>
    <property type="gene ID" value="EVEC_0000072801"/>
</dbReference>
<dbReference type="AlphaFoldDB" id="A0A0N4UTR7"/>
<accession>A0A0N4UTR7</accession>
<name>A0A0N4UTR7_ENTVE</name>